<gene>
    <name evidence="2" type="ORF">PSTEL_05485</name>
</gene>
<dbReference type="KEGG" id="pste:PSTEL_05485"/>
<dbReference type="RefSeq" id="WP_038693951.1">
    <property type="nucleotide sequence ID" value="NZ_CP009286.1"/>
</dbReference>
<keyword evidence="1" id="KW-0812">Transmembrane</keyword>
<organism evidence="2 3">
    <name type="scientific">Paenibacillus stellifer</name>
    <dbReference type="NCBI Taxonomy" id="169760"/>
    <lineage>
        <taxon>Bacteria</taxon>
        <taxon>Bacillati</taxon>
        <taxon>Bacillota</taxon>
        <taxon>Bacilli</taxon>
        <taxon>Bacillales</taxon>
        <taxon>Paenibacillaceae</taxon>
        <taxon>Paenibacillus</taxon>
    </lineage>
</organism>
<accession>A0A089LTR6</accession>
<feature type="transmembrane region" description="Helical" evidence="1">
    <location>
        <begin position="91"/>
        <end position="111"/>
    </location>
</feature>
<feature type="transmembrane region" description="Helical" evidence="1">
    <location>
        <begin position="12"/>
        <end position="30"/>
    </location>
</feature>
<protein>
    <recommendedName>
        <fullName evidence="4">Transporter</fullName>
    </recommendedName>
</protein>
<dbReference type="OrthoDB" id="2619350at2"/>
<dbReference type="Proteomes" id="UP000029507">
    <property type="component" value="Chromosome"/>
</dbReference>
<evidence type="ECO:0000313" key="2">
    <source>
        <dbReference type="EMBL" id="AIQ62633.1"/>
    </source>
</evidence>
<reference evidence="2 3" key="1">
    <citation type="submission" date="2014-08" db="EMBL/GenBank/DDBJ databases">
        <title>Comparative genomics of the Paenibacillus odorifer group.</title>
        <authorList>
            <person name="den Bakker H.C."/>
            <person name="Tsai Y.-C."/>
            <person name="Martin N."/>
            <person name="Korlach J."/>
            <person name="Wiedmann M."/>
        </authorList>
    </citation>
    <scope>NUCLEOTIDE SEQUENCE [LARGE SCALE GENOMIC DNA]</scope>
    <source>
        <strain evidence="2 3">DSM 14472</strain>
    </source>
</reference>
<name>A0A089LTR6_9BACL</name>
<keyword evidence="1" id="KW-0472">Membrane</keyword>
<keyword evidence="3" id="KW-1185">Reference proteome</keyword>
<feature type="transmembrane region" description="Helical" evidence="1">
    <location>
        <begin position="67"/>
        <end position="85"/>
    </location>
</feature>
<feature type="transmembrane region" description="Helical" evidence="1">
    <location>
        <begin position="36"/>
        <end position="55"/>
    </location>
</feature>
<evidence type="ECO:0008006" key="4">
    <source>
        <dbReference type="Google" id="ProtNLM"/>
    </source>
</evidence>
<dbReference type="AlphaFoldDB" id="A0A089LTR6"/>
<sequence length="119" mass="12545">MTPLYKRLAGHSAVYAVLFYAMPPLLRNLTGTMSDLGALVTLLLIVCPLAVLLLSAELGFRCGFTPLPALLPALLFVLAVYTVFYGNATGLLYAAAYGLISLAGNAVGALLRTITGRNK</sequence>
<dbReference type="HOGENOM" id="CLU_163330_0_0_9"/>
<keyword evidence="1" id="KW-1133">Transmembrane helix</keyword>
<evidence type="ECO:0000313" key="3">
    <source>
        <dbReference type="Proteomes" id="UP000029507"/>
    </source>
</evidence>
<dbReference type="EMBL" id="CP009286">
    <property type="protein sequence ID" value="AIQ62633.1"/>
    <property type="molecule type" value="Genomic_DNA"/>
</dbReference>
<proteinExistence type="predicted"/>
<evidence type="ECO:0000256" key="1">
    <source>
        <dbReference type="SAM" id="Phobius"/>
    </source>
</evidence>